<proteinExistence type="predicted"/>
<dbReference type="Proteomes" id="UP001497516">
    <property type="component" value="Chromosome 7"/>
</dbReference>
<evidence type="ECO:0000256" key="1">
    <source>
        <dbReference type="SAM" id="MobiDB-lite"/>
    </source>
</evidence>
<organism evidence="2 3">
    <name type="scientific">Linum trigynum</name>
    <dbReference type="NCBI Taxonomy" id="586398"/>
    <lineage>
        <taxon>Eukaryota</taxon>
        <taxon>Viridiplantae</taxon>
        <taxon>Streptophyta</taxon>
        <taxon>Embryophyta</taxon>
        <taxon>Tracheophyta</taxon>
        <taxon>Spermatophyta</taxon>
        <taxon>Magnoliopsida</taxon>
        <taxon>eudicotyledons</taxon>
        <taxon>Gunneridae</taxon>
        <taxon>Pentapetalae</taxon>
        <taxon>rosids</taxon>
        <taxon>fabids</taxon>
        <taxon>Malpighiales</taxon>
        <taxon>Linaceae</taxon>
        <taxon>Linum</taxon>
    </lineage>
</organism>
<evidence type="ECO:0000313" key="2">
    <source>
        <dbReference type="EMBL" id="CAL1400652.1"/>
    </source>
</evidence>
<evidence type="ECO:0000313" key="3">
    <source>
        <dbReference type="Proteomes" id="UP001497516"/>
    </source>
</evidence>
<sequence length="81" mass="8560">MSANACLTGLEILKVKLEKDHSDLTWDFTKMAEYVIGELDTPREAGRAPEPPTADAPPSDSAPTSPFPKAPNAGYANSGAE</sequence>
<keyword evidence="3" id="KW-1185">Reference proteome</keyword>
<dbReference type="AlphaFoldDB" id="A0AAV2FRK2"/>
<name>A0AAV2FRK2_9ROSI</name>
<gene>
    <name evidence="2" type="ORF">LTRI10_LOCUS40765</name>
</gene>
<dbReference type="EMBL" id="OZ034820">
    <property type="protein sequence ID" value="CAL1400652.1"/>
    <property type="molecule type" value="Genomic_DNA"/>
</dbReference>
<accession>A0AAV2FRK2</accession>
<protein>
    <submittedName>
        <fullName evidence="2">Uncharacterized protein</fullName>
    </submittedName>
</protein>
<reference evidence="2 3" key="1">
    <citation type="submission" date="2024-04" db="EMBL/GenBank/DDBJ databases">
        <authorList>
            <person name="Fracassetti M."/>
        </authorList>
    </citation>
    <scope>NUCLEOTIDE SEQUENCE [LARGE SCALE GENOMIC DNA]</scope>
</reference>
<feature type="region of interest" description="Disordered" evidence="1">
    <location>
        <begin position="39"/>
        <end position="81"/>
    </location>
</feature>